<gene>
    <name evidence="2" type="ORF">JG688_00006548</name>
</gene>
<proteinExistence type="predicted"/>
<keyword evidence="3" id="KW-1185">Reference proteome</keyword>
<comment type="caution">
    <text evidence="2">The sequence shown here is derived from an EMBL/GenBank/DDBJ whole genome shotgun (WGS) entry which is preliminary data.</text>
</comment>
<dbReference type="EMBL" id="JAENGY010000289">
    <property type="protein sequence ID" value="KAG6966893.1"/>
    <property type="molecule type" value="Genomic_DNA"/>
</dbReference>
<accession>A0A8J5MGP3</accession>
<feature type="region of interest" description="Disordered" evidence="1">
    <location>
        <begin position="209"/>
        <end position="270"/>
    </location>
</feature>
<dbReference type="Proteomes" id="UP000709295">
    <property type="component" value="Unassembled WGS sequence"/>
</dbReference>
<sequence length="270" mass="30136">MLQRVFARENVDERRRALFRSSGITTHRQLLQRPLWDVAHAVDMSVRETERGGDTVTLLSACRLLQITIARIKLTQAGQEADINELAAAVIKRIRVVKVNSIAAFASRFKEMKAAMHSLKIKLLIIDCVTTLFMKFIMERHSLHHAITIVKSSVAGYVVQPFTVKEGGVEAIESSRQADFHEFAIHDDLLSDLAMATLPMVDPACTLRSTQQSNAEDPDATQLISQSDDLASQSQQDQAQETESSSFDIVSDSNSEEEHESFHWGAVTEE</sequence>
<feature type="compositionally biased region" description="Low complexity" evidence="1">
    <location>
        <begin position="222"/>
        <end position="253"/>
    </location>
</feature>
<protein>
    <submittedName>
        <fullName evidence="2">Uncharacterized protein</fullName>
    </submittedName>
</protein>
<evidence type="ECO:0000256" key="1">
    <source>
        <dbReference type="SAM" id="MobiDB-lite"/>
    </source>
</evidence>
<name>A0A8J5MGP3_9STRA</name>
<organism evidence="2 3">
    <name type="scientific">Phytophthora aleatoria</name>
    <dbReference type="NCBI Taxonomy" id="2496075"/>
    <lineage>
        <taxon>Eukaryota</taxon>
        <taxon>Sar</taxon>
        <taxon>Stramenopiles</taxon>
        <taxon>Oomycota</taxon>
        <taxon>Peronosporomycetes</taxon>
        <taxon>Peronosporales</taxon>
        <taxon>Peronosporaceae</taxon>
        <taxon>Phytophthora</taxon>
    </lineage>
</organism>
<dbReference type="AlphaFoldDB" id="A0A8J5MGP3"/>
<evidence type="ECO:0000313" key="2">
    <source>
        <dbReference type="EMBL" id="KAG6966893.1"/>
    </source>
</evidence>
<evidence type="ECO:0000313" key="3">
    <source>
        <dbReference type="Proteomes" id="UP000709295"/>
    </source>
</evidence>
<reference evidence="2" key="1">
    <citation type="submission" date="2021-01" db="EMBL/GenBank/DDBJ databases">
        <title>Phytophthora aleatoria, a newly-described species from Pinus radiata is distinct from Phytophthora cactorum isolates based on comparative genomics.</title>
        <authorList>
            <person name="Mcdougal R."/>
            <person name="Panda P."/>
            <person name="Williams N."/>
            <person name="Studholme D.J."/>
        </authorList>
    </citation>
    <scope>NUCLEOTIDE SEQUENCE</scope>
    <source>
        <strain evidence="2">NZFS 4037</strain>
    </source>
</reference>